<dbReference type="Pfam" id="PF13478">
    <property type="entry name" value="XdhC_C"/>
    <property type="match status" value="1"/>
</dbReference>
<feature type="domain" description="XdhC- CoxI" evidence="1">
    <location>
        <begin position="13"/>
        <end position="78"/>
    </location>
</feature>
<comment type="caution">
    <text evidence="3">The sequence shown here is derived from an EMBL/GenBank/DDBJ whole genome shotgun (WGS) entry which is preliminary data.</text>
</comment>
<dbReference type="Proteomes" id="UP001139158">
    <property type="component" value="Unassembled WGS sequence"/>
</dbReference>
<name>A0A9X1MF57_9MICC</name>
<dbReference type="InterPro" id="IPR027051">
    <property type="entry name" value="XdhC_Rossmann_dom"/>
</dbReference>
<dbReference type="RefSeq" id="WP_227896013.1">
    <property type="nucleotide sequence ID" value="NZ_CP099466.1"/>
</dbReference>
<reference evidence="3" key="1">
    <citation type="submission" date="2021-10" db="EMBL/GenBank/DDBJ databases">
        <title>Novel species in genus Arthrobacter.</title>
        <authorList>
            <person name="Liu Y."/>
        </authorList>
    </citation>
    <scope>NUCLEOTIDE SEQUENCE</scope>
    <source>
        <strain evidence="3">Zg-Y453</strain>
    </source>
</reference>
<evidence type="ECO:0000313" key="3">
    <source>
        <dbReference type="EMBL" id="MCC3298145.1"/>
    </source>
</evidence>
<dbReference type="EMBL" id="JAJFZV010000009">
    <property type="protein sequence ID" value="MCC3298145.1"/>
    <property type="molecule type" value="Genomic_DNA"/>
</dbReference>
<dbReference type="AlphaFoldDB" id="A0A9X1MF57"/>
<dbReference type="InterPro" id="IPR003777">
    <property type="entry name" value="XdhC_CoxI"/>
</dbReference>
<evidence type="ECO:0000313" key="4">
    <source>
        <dbReference type="Proteomes" id="UP001139158"/>
    </source>
</evidence>
<dbReference type="PANTHER" id="PTHR30388:SF4">
    <property type="entry name" value="MOLYBDENUM COFACTOR INSERTION CHAPERONE PAOD"/>
    <property type="match status" value="1"/>
</dbReference>
<sequence>MLDHWDDVVSALGRGTPCAAATIIRTSGSVPRPAGTSMVVAADGGVLGSLTGGCVEAAVLESALEAIADGKPRTESFGYSDGDAFAVGLSCGGSLDVHILPLAPGSLPDGPVPSAVLRRLDGGAHLPLPVATGEDLRNALEALLPGAGSSVPDQLAGMLAAGQTGTLPLADGECGQAAALFLECRAAAPTLLLLGANDYSAALSRMGALLGYRVTVADGRPAFTDPRRFPEADAVVVQWPDALVRAEQEAGRLDARSVICLLSHDAKFDVPALAAALQSGAGYVGAMGSRRTHRHRLRALRNAGVPEAALARLHSPIGLDIGAVTPAEVALSVFAEVTAARSAASGMPLRGLSGPIHSPTRLLNHLTAS</sequence>
<dbReference type="InterPro" id="IPR052698">
    <property type="entry name" value="MoCofactor_Util/Proc"/>
</dbReference>
<evidence type="ECO:0000259" key="2">
    <source>
        <dbReference type="Pfam" id="PF13478"/>
    </source>
</evidence>
<dbReference type="Pfam" id="PF02625">
    <property type="entry name" value="XdhC_CoxI"/>
    <property type="match status" value="1"/>
</dbReference>
<dbReference type="Gene3D" id="3.40.50.720">
    <property type="entry name" value="NAD(P)-binding Rossmann-like Domain"/>
    <property type="match status" value="1"/>
</dbReference>
<dbReference type="PANTHER" id="PTHR30388">
    <property type="entry name" value="ALDEHYDE OXIDOREDUCTASE MOLYBDENUM COFACTOR ASSEMBLY PROTEIN"/>
    <property type="match status" value="1"/>
</dbReference>
<protein>
    <submittedName>
        <fullName evidence="3">XdhC family protein</fullName>
    </submittedName>
</protein>
<gene>
    <name evidence="3" type="ORF">LJ757_10045</name>
</gene>
<accession>A0A9X1MF57</accession>
<organism evidence="3 4">
    <name type="scientific">Arthrobacter caoxuetaonis</name>
    <dbReference type="NCBI Taxonomy" id="2886935"/>
    <lineage>
        <taxon>Bacteria</taxon>
        <taxon>Bacillati</taxon>
        <taxon>Actinomycetota</taxon>
        <taxon>Actinomycetes</taxon>
        <taxon>Micrococcales</taxon>
        <taxon>Micrococcaceae</taxon>
        <taxon>Arthrobacter</taxon>
    </lineage>
</organism>
<keyword evidence="4" id="KW-1185">Reference proteome</keyword>
<evidence type="ECO:0000259" key="1">
    <source>
        <dbReference type="Pfam" id="PF02625"/>
    </source>
</evidence>
<feature type="domain" description="XdhC Rossmann" evidence="2">
    <location>
        <begin position="191"/>
        <end position="337"/>
    </location>
</feature>
<proteinExistence type="predicted"/>